<accession>A0A3B0S3G0</accession>
<dbReference type="SUPFAM" id="SSF54001">
    <property type="entry name" value="Cysteine proteinases"/>
    <property type="match status" value="1"/>
</dbReference>
<dbReference type="InterPro" id="IPR038765">
    <property type="entry name" value="Papain-like_cys_pep_sf"/>
</dbReference>
<dbReference type="PRINTS" id="PR01543">
    <property type="entry name" value="ANATRNSFRASE"/>
</dbReference>
<name>A0A3B0S3G0_9ZZZZ</name>
<sequence length="251" mass="28241">MVSDSTMRYLERIGLSETPPLDVFGLEILQRAHMTAVPFENLDVFARRGVETGLDWSIPKVVDRRRGGWCFELNGAFSALLADLGFEVKRLSGTVLLPNSSDDPSHLALEVDLGDAYLVDVGFGDSFIRPLLLDSDGVQDGDSDGFVIEHDGDERTLCRVGRNGLHEELYRFDRTGWDFTDFDDASHRLQTVPGLSWTRARFATRLLDGGPDRVTLLEDRIKFCRNGEWTQEPVTADEWASVLERWFGMAP</sequence>
<protein>
    <recommendedName>
        <fullName evidence="3">Arylamine N-acetyltransferase</fullName>
    </recommendedName>
</protein>
<evidence type="ECO:0000256" key="1">
    <source>
        <dbReference type="ARBA" id="ARBA00006547"/>
    </source>
</evidence>
<dbReference type="Pfam" id="PF00797">
    <property type="entry name" value="Acetyltransf_2"/>
    <property type="match status" value="1"/>
</dbReference>
<gene>
    <name evidence="2" type="ORF">MNBD_ACTINO01-348</name>
</gene>
<dbReference type="Gene3D" id="3.30.2140.10">
    <property type="entry name" value="Arylamine N-acetyltransferase"/>
    <property type="match status" value="1"/>
</dbReference>
<dbReference type="PANTHER" id="PTHR11786:SF0">
    <property type="entry name" value="ARYLAMINE N-ACETYLTRANSFERASE 4-RELATED"/>
    <property type="match status" value="1"/>
</dbReference>
<reference evidence="2" key="1">
    <citation type="submission" date="2018-06" db="EMBL/GenBank/DDBJ databases">
        <authorList>
            <person name="Zhirakovskaya E."/>
        </authorList>
    </citation>
    <scope>NUCLEOTIDE SEQUENCE</scope>
</reference>
<proteinExistence type="inferred from homology"/>
<dbReference type="InterPro" id="IPR001447">
    <property type="entry name" value="Arylamine_N-AcTrfase"/>
</dbReference>
<dbReference type="AlphaFoldDB" id="A0A3B0S3G0"/>
<dbReference type="PANTHER" id="PTHR11786">
    <property type="entry name" value="N-HYDROXYARYLAMINE O-ACETYLTRANSFERASE"/>
    <property type="match status" value="1"/>
</dbReference>
<evidence type="ECO:0000313" key="2">
    <source>
        <dbReference type="EMBL" id="VAW00521.1"/>
    </source>
</evidence>
<evidence type="ECO:0008006" key="3">
    <source>
        <dbReference type="Google" id="ProtNLM"/>
    </source>
</evidence>
<dbReference type="GO" id="GO:0016407">
    <property type="term" value="F:acetyltransferase activity"/>
    <property type="evidence" value="ECO:0007669"/>
    <property type="project" value="InterPro"/>
</dbReference>
<dbReference type="EMBL" id="UOEI01000285">
    <property type="protein sequence ID" value="VAW00521.1"/>
    <property type="molecule type" value="Genomic_DNA"/>
</dbReference>
<dbReference type="Gene3D" id="2.40.128.150">
    <property type="entry name" value="Cysteine proteinases"/>
    <property type="match status" value="1"/>
</dbReference>
<organism evidence="2">
    <name type="scientific">hydrothermal vent metagenome</name>
    <dbReference type="NCBI Taxonomy" id="652676"/>
    <lineage>
        <taxon>unclassified sequences</taxon>
        <taxon>metagenomes</taxon>
        <taxon>ecological metagenomes</taxon>
    </lineage>
</organism>
<comment type="similarity">
    <text evidence="1">Belongs to the arylamine N-acetyltransferase family.</text>
</comment>